<evidence type="ECO:0000256" key="3">
    <source>
        <dbReference type="ARBA" id="ARBA00022729"/>
    </source>
</evidence>
<dbReference type="PANTHER" id="PTHR24365:SF530">
    <property type="entry name" value="MSTPROX-RELATED"/>
    <property type="match status" value="1"/>
</dbReference>
<accession>A0A6P8J650</accession>
<keyword evidence="9" id="KW-1185">Reference proteome</keyword>
<feature type="domain" description="TIR" evidence="8">
    <location>
        <begin position="300"/>
        <end position="435"/>
    </location>
</feature>
<dbReference type="PROSITE" id="PS50104">
    <property type="entry name" value="TIR"/>
    <property type="match status" value="1"/>
</dbReference>
<protein>
    <submittedName>
        <fullName evidence="10">Uncharacterized protein LOC116307320</fullName>
    </submittedName>
</protein>
<dbReference type="AlphaFoldDB" id="A0A6P8J650"/>
<keyword evidence="3 7" id="KW-0732">Signal</keyword>
<sequence>MAKKRSVTFYLATLLISSIPLCCHTTFHNESTENPSEKLLVAKSQCLSSCRLHTEYDKTLSESRAPQDVRDSDCYRNCIQSTMKGQQSNKGKKRSTMDVPPKNEKYDCPLDTEIAERRLGDIQNLSVVFLQEKGKDGNVTWVANVTWDVFLNESLYFSDEWRGFLILWVNKESITTPTIQENYCRFNYKNNTNFIIKSGPTEWAYPDAIDIGVLIYPPTEDDVNGLDLVTFDPKVPKENGTNASSPFSTPTPSPTTQPLYPFLSIFFGCFLGITAVCFALYLTWKRRIKNGNGVRDQENFEYDASILYSTLDEEWVTGELIPLLETQHNFKCFIHFRDFEVGKILHENMANAVYKCRKNLAVVSKNFLNSNYCKEELSMALERVQRCGDYSLIVVNLDGVSKDQLPRALLTRTFVNLTNSQEQNTWKNRLVRQISVEEESASQAQTPQRSIVRLESNMTTSVVQEGDTRRNESVI</sequence>
<feature type="transmembrane region" description="Helical" evidence="6">
    <location>
        <begin position="259"/>
        <end position="282"/>
    </location>
</feature>
<reference evidence="10" key="1">
    <citation type="submission" date="2025-08" db="UniProtKB">
        <authorList>
            <consortium name="RefSeq"/>
        </authorList>
    </citation>
    <scope>IDENTIFICATION</scope>
    <source>
        <tissue evidence="10">Tentacle</tissue>
    </source>
</reference>
<keyword evidence="5 6" id="KW-0472">Membrane</keyword>
<evidence type="ECO:0000256" key="2">
    <source>
        <dbReference type="ARBA" id="ARBA00022692"/>
    </source>
</evidence>
<name>A0A6P8J650_ACTTE</name>
<gene>
    <name evidence="10" type="primary">LOC116307320</name>
</gene>
<evidence type="ECO:0000256" key="5">
    <source>
        <dbReference type="ARBA" id="ARBA00023136"/>
    </source>
</evidence>
<evidence type="ECO:0000313" key="10">
    <source>
        <dbReference type="RefSeq" id="XP_031573368.1"/>
    </source>
</evidence>
<dbReference type="OrthoDB" id="5955894at2759"/>
<dbReference type="InterPro" id="IPR000157">
    <property type="entry name" value="TIR_dom"/>
</dbReference>
<evidence type="ECO:0000256" key="6">
    <source>
        <dbReference type="SAM" id="Phobius"/>
    </source>
</evidence>
<dbReference type="GO" id="GO:0005886">
    <property type="term" value="C:plasma membrane"/>
    <property type="evidence" value="ECO:0007669"/>
    <property type="project" value="TreeGrafter"/>
</dbReference>
<dbReference type="GeneID" id="116307320"/>
<evidence type="ECO:0000256" key="1">
    <source>
        <dbReference type="ARBA" id="ARBA00004370"/>
    </source>
</evidence>
<feature type="signal peptide" evidence="7">
    <location>
        <begin position="1"/>
        <end position="24"/>
    </location>
</feature>
<dbReference type="Pfam" id="PF13676">
    <property type="entry name" value="TIR_2"/>
    <property type="match status" value="1"/>
</dbReference>
<evidence type="ECO:0000256" key="4">
    <source>
        <dbReference type="ARBA" id="ARBA00022989"/>
    </source>
</evidence>
<evidence type="ECO:0000259" key="8">
    <source>
        <dbReference type="PROSITE" id="PS50104"/>
    </source>
</evidence>
<feature type="chain" id="PRO_5028370447" evidence="7">
    <location>
        <begin position="25"/>
        <end position="475"/>
    </location>
</feature>
<keyword evidence="4 6" id="KW-1133">Transmembrane helix</keyword>
<proteinExistence type="predicted"/>
<dbReference type="GO" id="GO:0002224">
    <property type="term" value="P:toll-like receptor signaling pathway"/>
    <property type="evidence" value="ECO:0007669"/>
    <property type="project" value="TreeGrafter"/>
</dbReference>
<dbReference type="KEGG" id="aten:116307320"/>
<dbReference type="Proteomes" id="UP000515163">
    <property type="component" value="Unplaced"/>
</dbReference>
<dbReference type="InterPro" id="IPR035897">
    <property type="entry name" value="Toll_tir_struct_dom_sf"/>
</dbReference>
<evidence type="ECO:0000313" key="9">
    <source>
        <dbReference type="Proteomes" id="UP000515163"/>
    </source>
</evidence>
<comment type="subcellular location">
    <subcellularLocation>
        <location evidence="1">Membrane</location>
    </subcellularLocation>
</comment>
<evidence type="ECO:0000256" key="7">
    <source>
        <dbReference type="SAM" id="SignalP"/>
    </source>
</evidence>
<dbReference type="GO" id="GO:0038023">
    <property type="term" value="F:signaling receptor activity"/>
    <property type="evidence" value="ECO:0007669"/>
    <property type="project" value="TreeGrafter"/>
</dbReference>
<dbReference type="Gene3D" id="3.40.50.10140">
    <property type="entry name" value="Toll/interleukin-1 receptor homology (TIR) domain"/>
    <property type="match status" value="1"/>
</dbReference>
<dbReference type="InParanoid" id="A0A6P8J650"/>
<dbReference type="SMART" id="SM00255">
    <property type="entry name" value="TIR"/>
    <property type="match status" value="1"/>
</dbReference>
<dbReference type="PANTHER" id="PTHR24365">
    <property type="entry name" value="TOLL-LIKE RECEPTOR"/>
    <property type="match status" value="1"/>
</dbReference>
<dbReference type="RefSeq" id="XP_031573368.1">
    <property type="nucleotide sequence ID" value="XM_031717508.1"/>
</dbReference>
<keyword evidence="2 6" id="KW-0812">Transmembrane</keyword>
<organism evidence="9 10">
    <name type="scientific">Actinia tenebrosa</name>
    <name type="common">Australian red waratah sea anemone</name>
    <dbReference type="NCBI Taxonomy" id="6105"/>
    <lineage>
        <taxon>Eukaryota</taxon>
        <taxon>Metazoa</taxon>
        <taxon>Cnidaria</taxon>
        <taxon>Anthozoa</taxon>
        <taxon>Hexacorallia</taxon>
        <taxon>Actiniaria</taxon>
        <taxon>Actiniidae</taxon>
        <taxon>Actinia</taxon>
    </lineage>
</organism>
<dbReference type="SUPFAM" id="SSF52200">
    <property type="entry name" value="Toll/Interleukin receptor TIR domain"/>
    <property type="match status" value="1"/>
</dbReference>